<proteinExistence type="predicted"/>
<sequence>MKETECAWSNITGLLNGFGLFQMKGKPPIDLSGGYGSLVRAIGGVYLLI</sequence>
<protein>
    <submittedName>
        <fullName evidence="1">Uncharacterized protein</fullName>
    </submittedName>
</protein>
<dbReference type="AlphaFoldDB" id="A0A485M1T4"/>
<reference evidence="1" key="1">
    <citation type="submission" date="2019-03" db="EMBL/GenBank/DDBJ databases">
        <authorList>
            <person name="Hao L."/>
        </authorList>
    </citation>
    <scope>NUCLEOTIDE SEQUENCE</scope>
</reference>
<name>A0A485M1T4_9ZZZZ</name>
<dbReference type="EMBL" id="CAADRN010000233">
    <property type="protein sequence ID" value="VFU15703.1"/>
    <property type="molecule type" value="Genomic_DNA"/>
</dbReference>
<evidence type="ECO:0000313" key="1">
    <source>
        <dbReference type="EMBL" id="VFU15703.1"/>
    </source>
</evidence>
<organism evidence="1">
    <name type="scientific">anaerobic digester metagenome</name>
    <dbReference type="NCBI Taxonomy" id="1263854"/>
    <lineage>
        <taxon>unclassified sequences</taxon>
        <taxon>metagenomes</taxon>
        <taxon>ecological metagenomes</taxon>
    </lineage>
</organism>
<accession>A0A485M1T4</accession>
<gene>
    <name evidence="1" type="ORF">SCFA_3080004</name>
</gene>